<dbReference type="EMBL" id="CP069195">
    <property type="protein sequence ID" value="QRG83346.1"/>
    <property type="molecule type" value="Genomic_DNA"/>
</dbReference>
<dbReference type="Proteomes" id="UP000596337">
    <property type="component" value="Chromosome 1"/>
</dbReference>
<proteinExistence type="predicted"/>
<evidence type="ECO:0000313" key="3">
    <source>
        <dbReference type="Proteomes" id="UP000596337"/>
    </source>
</evidence>
<name>A0AA92R7Z5_9VIBR</name>
<sequence length="302" mass="34960">MLEAELMNKRTFIIFAVIVVGIVVYGGRSKKAAQDIGSNWAQQLDSLWEKRASQIDLTDYPNIKKSNWCGLYFGVEDTPEQADFKQYLDLYKEEMLSKTQTLAESDLYGNLDGYKKLSCMEPENSTFQDKVSYYESKIEVENSKQLAKSKSAWSYRISTDEMTQEKSVYLSSKVGTTIRPMSFPYRGTESAIYFGCDKKSKWAYFWFSNQPNIVNDQTESGFSLSKSRISFDNDLENITMTQKWGSKFMHARYPDWLSKKLTGKEIVKLELDWHGEGRVIFSYNVQGFKPMYSEFIQKCSTL</sequence>
<dbReference type="AlphaFoldDB" id="A0AA92R7Z5"/>
<keyword evidence="1" id="KW-0812">Transmembrane</keyword>
<accession>A0AA92R7Z5</accession>
<evidence type="ECO:0000256" key="1">
    <source>
        <dbReference type="SAM" id="Phobius"/>
    </source>
</evidence>
<gene>
    <name evidence="2" type="ORF">JOS67_03245</name>
</gene>
<dbReference type="RefSeq" id="WP_203346919.1">
    <property type="nucleotide sequence ID" value="NZ_CP069195.1"/>
</dbReference>
<organism evidence="2 3">
    <name type="scientific">Vibrio diabolicus</name>
    <dbReference type="NCBI Taxonomy" id="50719"/>
    <lineage>
        <taxon>Bacteria</taxon>
        <taxon>Pseudomonadati</taxon>
        <taxon>Pseudomonadota</taxon>
        <taxon>Gammaproteobacteria</taxon>
        <taxon>Vibrionales</taxon>
        <taxon>Vibrionaceae</taxon>
        <taxon>Vibrio</taxon>
        <taxon>Vibrio diabolicus subgroup</taxon>
    </lineage>
</organism>
<keyword evidence="1" id="KW-1133">Transmembrane helix</keyword>
<keyword evidence="1" id="KW-0472">Membrane</keyword>
<protein>
    <submittedName>
        <fullName evidence="2">Uncharacterized protein</fullName>
    </submittedName>
</protein>
<reference evidence="2 3" key="1">
    <citation type="submission" date="2021-01" db="EMBL/GenBank/DDBJ databases">
        <title>Characterization of a novel blaVMB-2- harboring plasmid in Vibrio diabolicus.</title>
        <authorList>
            <person name="Liu M."/>
        </authorList>
    </citation>
    <scope>NUCLEOTIDE SEQUENCE [LARGE SCALE GENOMIC DNA]</scope>
    <source>
        <strain evidence="2 3">SLV18</strain>
    </source>
</reference>
<evidence type="ECO:0000313" key="2">
    <source>
        <dbReference type="EMBL" id="QRG83346.1"/>
    </source>
</evidence>
<feature type="transmembrane region" description="Helical" evidence="1">
    <location>
        <begin position="12"/>
        <end position="28"/>
    </location>
</feature>